<protein>
    <submittedName>
        <fullName evidence="2">Sarcolemmal membrane-associated protein</fullName>
    </submittedName>
</protein>
<dbReference type="EMBL" id="JAOPHQ010000304">
    <property type="protein sequence ID" value="KAK0155099.1"/>
    <property type="molecule type" value="Genomic_DNA"/>
</dbReference>
<dbReference type="PANTHER" id="PTHR15715">
    <property type="entry name" value="CENTROSOMAL PROTEIN OF 170 KDA"/>
    <property type="match status" value="1"/>
</dbReference>
<evidence type="ECO:0000256" key="1">
    <source>
        <dbReference type="SAM" id="MobiDB-lite"/>
    </source>
</evidence>
<dbReference type="Proteomes" id="UP001174136">
    <property type="component" value="Unassembled WGS sequence"/>
</dbReference>
<reference evidence="2" key="1">
    <citation type="journal article" date="2023" name="Front. Mar. Sci.">
        <title>A new Merluccius polli reference genome to investigate the effects of global change in West African waters.</title>
        <authorList>
            <person name="Mateo J.L."/>
            <person name="Blanco-Fernandez C."/>
            <person name="Garcia-Vazquez E."/>
            <person name="Machado-Schiaffino G."/>
        </authorList>
    </citation>
    <scope>NUCLEOTIDE SEQUENCE</scope>
    <source>
        <strain evidence="2">C29</strain>
        <tissue evidence="2">Fin</tissue>
    </source>
</reference>
<accession>A0AA47NA69</accession>
<proteinExistence type="predicted"/>
<sequence>MCSSDELNRSNMASLGDSEKIIQHLNEQLQEAQELANTEKLKCIQLKGLLDEERRDSKHQVDESANQIKVLKGQLQQLQSEVSVLKEQRDEDSSRTQGELHRARDEVRSLQQALEAAAAERDREVITVQSSLATVTKDLDKWRQTASKYEREIDNLQGDLRQQSMQWQKTAEIQAAELQSMQKEHSSLQKECAALRSEKQDLVNKHQAERGRLQGEGAALRAQMDQLLGGQQEEMESVRSECAALRAERDALLGKRRQMETALSCSQAQNAELSDSLKSLERSQEDLGQQLGDLQLRHQQDSTKLQTQLEEAQGLTKDLQKENEDGKAELSDLKEKFEKTEQEKQSIADELQQCQAEMKLLHDNGSKVRAVERIELIVFAYFSIAAPSSHTHRPYPGLAVMVLQRVVVERYTLHLSCQCRHPSSISTSEQSIA</sequence>
<feature type="region of interest" description="Disordered" evidence="1">
    <location>
        <begin position="310"/>
        <end position="329"/>
    </location>
</feature>
<gene>
    <name evidence="2" type="primary">SLMAP_0</name>
    <name evidence="2" type="ORF">N1851_002581</name>
</gene>
<dbReference type="SUPFAM" id="SSF90257">
    <property type="entry name" value="Myosin rod fragments"/>
    <property type="match status" value="1"/>
</dbReference>
<evidence type="ECO:0000313" key="3">
    <source>
        <dbReference type="Proteomes" id="UP001174136"/>
    </source>
</evidence>
<dbReference type="GO" id="GO:0007338">
    <property type="term" value="P:single fertilization"/>
    <property type="evidence" value="ECO:0007669"/>
    <property type="project" value="TreeGrafter"/>
</dbReference>
<dbReference type="GO" id="GO:0001675">
    <property type="term" value="P:acrosome assembly"/>
    <property type="evidence" value="ECO:0007669"/>
    <property type="project" value="TreeGrafter"/>
</dbReference>
<dbReference type="PANTHER" id="PTHR15715:SF26">
    <property type="entry name" value="COILED-COIL DOMAIN-CONTAINING PROTEIN 136"/>
    <property type="match status" value="1"/>
</dbReference>
<dbReference type="GO" id="GO:0002080">
    <property type="term" value="C:acrosomal membrane"/>
    <property type="evidence" value="ECO:0007669"/>
    <property type="project" value="TreeGrafter"/>
</dbReference>
<dbReference type="Gene3D" id="1.20.58.130">
    <property type="match status" value="1"/>
</dbReference>
<comment type="caution">
    <text evidence="2">The sequence shown here is derived from an EMBL/GenBank/DDBJ whole genome shotgun (WGS) entry which is preliminary data.</text>
</comment>
<evidence type="ECO:0000313" key="2">
    <source>
        <dbReference type="EMBL" id="KAK0155099.1"/>
    </source>
</evidence>
<feature type="compositionally biased region" description="Basic and acidic residues" evidence="1">
    <location>
        <begin position="318"/>
        <end position="329"/>
    </location>
</feature>
<dbReference type="AlphaFoldDB" id="A0AA47NA69"/>
<name>A0AA47NA69_MERPO</name>
<organism evidence="2 3">
    <name type="scientific">Merluccius polli</name>
    <name type="common">Benguela hake</name>
    <name type="synonym">Merluccius cadenati</name>
    <dbReference type="NCBI Taxonomy" id="89951"/>
    <lineage>
        <taxon>Eukaryota</taxon>
        <taxon>Metazoa</taxon>
        <taxon>Chordata</taxon>
        <taxon>Craniata</taxon>
        <taxon>Vertebrata</taxon>
        <taxon>Euteleostomi</taxon>
        <taxon>Actinopterygii</taxon>
        <taxon>Neopterygii</taxon>
        <taxon>Teleostei</taxon>
        <taxon>Neoteleostei</taxon>
        <taxon>Acanthomorphata</taxon>
        <taxon>Zeiogadaria</taxon>
        <taxon>Gadariae</taxon>
        <taxon>Gadiformes</taxon>
        <taxon>Gadoidei</taxon>
        <taxon>Merlucciidae</taxon>
        <taxon>Merluccius</taxon>
    </lineage>
</organism>
<dbReference type="InterPro" id="IPR051176">
    <property type="entry name" value="Cent_Immune-Sig_Mod"/>
</dbReference>
<keyword evidence="3" id="KW-1185">Reference proteome</keyword>